<sequence length="207" mass="22701">MPRMTTLPAAPPHAAAFDRLLAEVRACTCCGPQLPAGPRPVLQAHPDARLLIAAQAPGRRVHETGIPFHDASGERLRRWLGLSSAEFHDARRVAILPMGFCYPGRGRSGDLPPRPECAPRWRTRLLAGLPHLELTLVIGHHALAWHLPGWRGDLAQAVRSTASADDADVVVLPHPSPRNNVWLARHPWFEAEVVPRLQARVARLLGS</sequence>
<dbReference type="InterPro" id="IPR036895">
    <property type="entry name" value="Uracil-DNA_glycosylase-like_sf"/>
</dbReference>
<proteinExistence type="predicted"/>
<evidence type="ECO:0000313" key="2">
    <source>
        <dbReference type="EMBL" id="TCP02415.1"/>
    </source>
</evidence>
<reference evidence="2 3" key="1">
    <citation type="submission" date="2019-03" db="EMBL/GenBank/DDBJ databases">
        <title>Genomic Encyclopedia of Type Strains, Phase IV (KMG-IV): sequencing the most valuable type-strain genomes for metagenomic binning, comparative biology and taxonomic classification.</title>
        <authorList>
            <person name="Goeker M."/>
        </authorList>
    </citation>
    <scope>NUCLEOTIDE SEQUENCE [LARGE SCALE GENOMIC DNA]</scope>
    <source>
        <strain evidence="2 3">DSM 15264</strain>
    </source>
</reference>
<comment type="caution">
    <text evidence="2">The sequence shown here is derived from an EMBL/GenBank/DDBJ whole genome shotgun (WGS) entry which is preliminary data.</text>
</comment>
<feature type="domain" description="Uracil-DNA glycosylase-like" evidence="1">
    <location>
        <begin position="41"/>
        <end position="198"/>
    </location>
</feature>
<dbReference type="EMBL" id="SLXF01000016">
    <property type="protein sequence ID" value="TCP02415.1"/>
    <property type="molecule type" value="Genomic_DNA"/>
</dbReference>
<evidence type="ECO:0000313" key="3">
    <source>
        <dbReference type="Proteomes" id="UP000294772"/>
    </source>
</evidence>
<dbReference type="Pfam" id="PF03167">
    <property type="entry name" value="UDG"/>
    <property type="match status" value="1"/>
</dbReference>
<accession>A0AA46DA90</accession>
<dbReference type="InterPro" id="IPR005122">
    <property type="entry name" value="Uracil-DNA_glycosylase-like"/>
</dbReference>
<dbReference type="SMART" id="SM00987">
    <property type="entry name" value="UreE_C"/>
    <property type="match status" value="1"/>
</dbReference>
<dbReference type="SUPFAM" id="SSF52141">
    <property type="entry name" value="Uracil-DNA glycosylase-like"/>
    <property type="match status" value="1"/>
</dbReference>
<dbReference type="CDD" id="cd10033">
    <property type="entry name" value="UDG_like"/>
    <property type="match status" value="1"/>
</dbReference>
<dbReference type="Proteomes" id="UP000294772">
    <property type="component" value="Unassembled WGS sequence"/>
</dbReference>
<gene>
    <name evidence="2" type="ORF">EV676_1161</name>
</gene>
<dbReference type="InterPro" id="IPR047124">
    <property type="entry name" value="HI_0220.2"/>
</dbReference>
<organism evidence="2 3">
    <name type="scientific">Caldimonas thermodepolymerans</name>
    <dbReference type="NCBI Taxonomy" id="215580"/>
    <lineage>
        <taxon>Bacteria</taxon>
        <taxon>Pseudomonadati</taxon>
        <taxon>Pseudomonadota</taxon>
        <taxon>Betaproteobacteria</taxon>
        <taxon>Burkholderiales</taxon>
        <taxon>Sphaerotilaceae</taxon>
        <taxon>Caldimonas</taxon>
    </lineage>
</organism>
<name>A0AA46DA90_9BURK</name>
<dbReference type="PANTHER" id="PTHR42160:SF1">
    <property type="entry name" value="URACIL-DNA GLYCOSYLASE SUPERFAMILY PROTEIN"/>
    <property type="match status" value="1"/>
</dbReference>
<protein>
    <submittedName>
        <fullName evidence="2">Uracil-DNA glycosylase</fullName>
    </submittedName>
</protein>
<dbReference type="SMART" id="SM00986">
    <property type="entry name" value="UDG"/>
    <property type="match status" value="1"/>
</dbReference>
<dbReference type="AlphaFoldDB" id="A0AA46DA90"/>
<evidence type="ECO:0000259" key="1">
    <source>
        <dbReference type="SMART" id="SM00986"/>
    </source>
</evidence>
<dbReference type="PANTHER" id="PTHR42160">
    <property type="entry name" value="URACIL-DNA GLYCOSYLASE SUPERFAMILY PROTEIN"/>
    <property type="match status" value="1"/>
</dbReference>
<dbReference type="Gene3D" id="3.40.470.10">
    <property type="entry name" value="Uracil-DNA glycosylase-like domain"/>
    <property type="match status" value="1"/>
</dbReference>